<organism evidence="1 2">
    <name type="scientific">Aspergillus wentii DTO 134E9</name>
    <dbReference type="NCBI Taxonomy" id="1073089"/>
    <lineage>
        <taxon>Eukaryota</taxon>
        <taxon>Fungi</taxon>
        <taxon>Dikarya</taxon>
        <taxon>Ascomycota</taxon>
        <taxon>Pezizomycotina</taxon>
        <taxon>Eurotiomycetes</taxon>
        <taxon>Eurotiomycetidae</taxon>
        <taxon>Eurotiales</taxon>
        <taxon>Aspergillaceae</taxon>
        <taxon>Aspergillus</taxon>
        <taxon>Aspergillus subgen. Cremei</taxon>
    </lineage>
</organism>
<dbReference type="EMBL" id="KV878212">
    <property type="protein sequence ID" value="OJJ34752.1"/>
    <property type="molecule type" value="Genomic_DNA"/>
</dbReference>
<name>A0A1L9RIJ4_ASPWE</name>
<reference evidence="2" key="1">
    <citation type="journal article" date="2017" name="Genome Biol.">
        <title>Comparative genomics reveals high biological diversity and specific adaptations in the industrially and medically important fungal genus Aspergillus.</title>
        <authorList>
            <person name="de Vries R.P."/>
            <person name="Riley R."/>
            <person name="Wiebenga A."/>
            <person name="Aguilar-Osorio G."/>
            <person name="Amillis S."/>
            <person name="Uchima C.A."/>
            <person name="Anderluh G."/>
            <person name="Asadollahi M."/>
            <person name="Askin M."/>
            <person name="Barry K."/>
            <person name="Battaglia E."/>
            <person name="Bayram O."/>
            <person name="Benocci T."/>
            <person name="Braus-Stromeyer S.A."/>
            <person name="Caldana C."/>
            <person name="Canovas D."/>
            <person name="Cerqueira G.C."/>
            <person name="Chen F."/>
            <person name="Chen W."/>
            <person name="Choi C."/>
            <person name="Clum A."/>
            <person name="Dos Santos R.A."/>
            <person name="Damasio A.R."/>
            <person name="Diallinas G."/>
            <person name="Emri T."/>
            <person name="Fekete E."/>
            <person name="Flipphi M."/>
            <person name="Freyberg S."/>
            <person name="Gallo A."/>
            <person name="Gournas C."/>
            <person name="Habgood R."/>
            <person name="Hainaut M."/>
            <person name="Harispe M.L."/>
            <person name="Henrissat B."/>
            <person name="Hilden K.S."/>
            <person name="Hope R."/>
            <person name="Hossain A."/>
            <person name="Karabika E."/>
            <person name="Karaffa L."/>
            <person name="Karanyi Z."/>
            <person name="Krasevec N."/>
            <person name="Kuo A."/>
            <person name="Kusch H."/>
            <person name="LaButti K."/>
            <person name="Lagendijk E.L."/>
            <person name="Lapidus A."/>
            <person name="Levasseur A."/>
            <person name="Lindquist E."/>
            <person name="Lipzen A."/>
            <person name="Logrieco A.F."/>
            <person name="MacCabe A."/>
            <person name="Maekelae M.R."/>
            <person name="Malavazi I."/>
            <person name="Melin P."/>
            <person name="Meyer V."/>
            <person name="Mielnichuk N."/>
            <person name="Miskei M."/>
            <person name="Molnar A.P."/>
            <person name="Mule G."/>
            <person name="Ngan C.Y."/>
            <person name="Orejas M."/>
            <person name="Orosz E."/>
            <person name="Ouedraogo J.P."/>
            <person name="Overkamp K.M."/>
            <person name="Park H.-S."/>
            <person name="Perrone G."/>
            <person name="Piumi F."/>
            <person name="Punt P.J."/>
            <person name="Ram A.F."/>
            <person name="Ramon A."/>
            <person name="Rauscher S."/>
            <person name="Record E."/>
            <person name="Riano-Pachon D.M."/>
            <person name="Robert V."/>
            <person name="Roehrig J."/>
            <person name="Ruller R."/>
            <person name="Salamov A."/>
            <person name="Salih N.S."/>
            <person name="Samson R.A."/>
            <person name="Sandor E."/>
            <person name="Sanguinetti M."/>
            <person name="Schuetze T."/>
            <person name="Sepcic K."/>
            <person name="Shelest E."/>
            <person name="Sherlock G."/>
            <person name="Sophianopoulou V."/>
            <person name="Squina F.M."/>
            <person name="Sun H."/>
            <person name="Susca A."/>
            <person name="Todd R.B."/>
            <person name="Tsang A."/>
            <person name="Unkles S.E."/>
            <person name="van de Wiele N."/>
            <person name="van Rossen-Uffink D."/>
            <person name="Oliveira J.V."/>
            <person name="Vesth T.C."/>
            <person name="Visser J."/>
            <person name="Yu J.-H."/>
            <person name="Zhou M."/>
            <person name="Andersen M.R."/>
            <person name="Archer D.B."/>
            <person name="Baker S.E."/>
            <person name="Benoit I."/>
            <person name="Brakhage A.A."/>
            <person name="Braus G.H."/>
            <person name="Fischer R."/>
            <person name="Frisvad J.C."/>
            <person name="Goldman G.H."/>
            <person name="Houbraken J."/>
            <person name="Oakley B."/>
            <person name="Pocsi I."/>
            <person name="Scazzocchio C."/>
            <person name="Seiboth B."/>
            <person name="vanKuyk P.A."/>
            <person name="Wortman J."/>
            <person name="Dyer P.S."/>
            <person name="Grigoriev I.V."/>
        </authorList>
    </citation>
    <scope>NUCLEOTIDE SEQUENCE [LARGE SCALE GENOMIC DNA]</scope>
    <source>
        <strain evidence="2">DTO 134E9</strain>
    </source>
</reference>
<dbReference type="RefSeq" id="XP_040688428.1">
    <property type="nucleotide sequence ID" value="XM_040838954.1"/>
</dbReference>
<dbReference type="Proteomes" id="UP000184383">
    <property type="component" value="Unassembled WGS sequence"/>
</dbReference>
<evidence type="ECO:0000313" key="2">
    <source>
        <dbReference type="Proteomes" id="UP000184383"/>
    </source>
</evidence>
<dbReference type="OrthoDB" id="4955540at2759"/>
<sequence length="150" mass="17156">MSTVNLVKYYFYNNMMPDNPRLLRNYIALAYQTARDRKLYPKAVLIRSVPHDTTSINGIYQKDPNGWHITFCYKDQQQLDNKMHTACHGYLPAKDVFELTMSTHVAEKADATIKGNGMAVWPSEDILEVAPEVGYSHLPDPAETRVIRPP</sequence>
<protein>
    <submittedName>
        <fullName evidence="1">Uncharacterized protein</fullName>
    </submittedName>
</protein>
<proteinExistence type="predicted"/>
<keyword evidence="2" id="KW-1185">Reference proteome</keyword>
<dbReference type="VEuPathDB" id="FungiDB:ASPWEDRAFT_68203"/>
<gene>
    <name evidence="1" type="ORF">ASPWEDRAFT_68203</name>
</gene>
<accession>A0A1L9RIJ4</accession>
<dbReference type="GeneID" id="63754802"/>
<evidence type="ECO:0000313" key="1">
    <source>
        <dbReference type="EMBL" id="OJJ34752.1"/>
    </source>
</evidence>
<dbReference type="AlphaFoldDB" id="A0A1L9RIJ4"/>